<dbReference type="AlphaFoldDB" id="A0AAW9S1R7"/>
<dbReference type="InterPro" id="IPR054583">
    <property type="entry name" value="Beta-prop_AUDH"/>
</dbReference>
<dbReference type="RefSeq" id="WP_346819101.1">
    <property type="nucleotide sequence ID" value="NZ_JBDKWZ010000001.1"/>
</dbReference>
<dbReference type="Pfam" id="PF22301">
    <property type="entry name" value="AUDH_beta_propeller"/>
    <property type="match status" value="1"/>
</dbReference>
<proteinExistence type="predicted"/>
<evidence type="ECO:0000313" key="3">
    <source>
        <dbReference type="Proteomes" id="UP001403385"/>
    </source>
</evidence>
<dbReference type="PANTHER" id="PTHR44103">
    <property type="entry name" value="PROPROTEIN CONVERTASE P"/>
    <property type="match status" value="1"/>
</dbReference>
<comment type="caution">
    <text evidence="2">The sequence shown here is derived from an EMBL/GenBank/DDBJ whole genome shotgun (WGS) entry which is preliminary data.</text>
</comment>
<evidence type="ECO:0000259" key="1">
    <source>
        <dbReference type="Pfam" id="PF22301"/>
    </source>
</evidence>
<protein>
    <recommendedName>
        <fullName evidence="1">Aldos-2-ulose dehydratase beta-propeller domain-containing protein</fullName>
    </recommendedName>
</protein>
<dbReference type="Proteomes" id="UP001403385">
    <property type="component" value="Unassembled WGS sequence"/>
</dbReference>
<accession>A0AAW9S1R7</accession>
<sequence>MTNKFYLQIAKHSWLLLLPLLFSCSTPDGNTKYEDAPFRQVAVSEKLQDGYWLESADFDADGDADLIGYGLTMGLITLYVNPGAEELNGEDPALWESRLIKELKQPVGMDHADVDQDGLMDVVICYEYGETQKTCLRDGGKIIWMKNPGPENKGEWEDRYIGQTMAMHRLRFGKFTQNENLELLALPVVGDSGDIHTIIPIYYYEKPEQVLEVDRWPRTLIDSSFFEIIHDAFIVKNPALSDFDVALIASQQGISWLYYGRDQKWHIDNIAKGATSLEDYENTEDWFTGTNTACPGKIGENPFAYIAALEPFHGGIVSTYQHNPASWEWDRFVLHKYGEIDEQGYGVGHFVITQDLDGDQNEEFLVAFPRPPKGVLYVKPLDLEQNLYDTLRVSGESAARITIDDYNLDGKPDFATIGYNVPGYYEDPSPRVLVFLNNEPPLTAKKEE</sequence>
<reference evidence="2 3" key="1">
    <citation type="submission" date="2024-04" db="EMBL/GenBank/DDBJ databases">
        <title>Novel genus in family Flammeovirgaceae.</title>
        <authorList>
            <person name="Nguyen T.H."/>
            <person name="Vuong T.Q."/>
            <person name="Le H."/>
            <person name="Kim S.-G."/>
        </authorList>
    </citation>
    <scope>NUCLEOTIDE SEQUENCE [LARGE SCALE GENOMIC DNA]</scope>
    <source>
        <strain evidence="2 3">JCM 23209</strain>
    </source>
</reference>
<feature type="domain" description="Aldos-2-ulose dehydratase beta-propeller" evidence="1">
    <location>
        <begin position="139"/>
        <end position="322"/>
    </location>
</feature>
<dbReference type="PROSITE" id="PS51257">
    <property type="entry name" value="PROKAR_LIPOPROTEIN"/>
    <property type="match status" value="1"/>
</dbReference>
<organism evidence="2 3">
    <name type="scientific">Rapidithrix thailandica</name>
    <dbReference type="NCBI Taxonomy" id="413964"/>
    <lineage>
        <taxon>Bacteria</taxon>
        <taxon>Pseudomonadati</taxon>
        <taxon>Bacteroidota</taxon>
        <taxon>Cytophagia</taxon>
        <taxon>Cytophagales</taxon>
        <taxon>Flammeovirgaceae</taxon>
        <taxon>Rapidithrix</taxon>
    </lineage>
</organism>
<name>A0AAW9S1R7_9BACT</name>
<evidence type="ECO:0000313" key="2">
    <source>
        <dbReference type="EMBL" id="MEN7546313.1"/>
    </source>
</evidence>
<dbReference type="InterPro" id="IPR028994">
    <property type="entry name" value="Integrin_alpha_N"/>
</dbReference>
<dbReference type="EMBL" id="JBDKWZ010000001">
    <property type="protein sequence ID" value="MEN7546313.1"/>
    <property type="molecule type" value="Genomic_DNA"/>
</dbReference>
<gene>
    <name evidence="2" type="ORF">AAG747_00245</name>
</gene>
<keyword evidence="3" id="KW-1185">Reference proteome</keyword>
<dbReference type="PANTHER" id="PTHR44103:SF1">
    <property type="entry name" value="PROPROTEIN CONVERTASE P"/>
    <property type="match status" value="1"/>
</dbReference>
<dbReference type="SUPFAM" id="SSF69318">
    <property type="entry name" value="Integrin alpha N-terminal domain"/>
    <property type="match status" value="1"/>
</dbReference>